<feature type="domain" description="Ribosome maturation factor RimP C-terminal" evidence="5">
    <location>
        <begin position="87"/>
        <end position="156"/>
    </location>
</feature>
<dbReference type="HAMAP" id="MF_01077">
    <property type="entry name" value="RimP"/>
    <property type="match status" value="1"/>
</dbReference>
<comment type="caution">
    <text evidence="6">The sequence shown here is derived from an EMBL/GenBank/DDBJ whole genome shotgun (WGS) entry which is preliminary data.</text>
</comment>
<name>A0A840QJ27_9BACI</name>
<reference evidence="6 7" key="1">
    <citation type="submission" date="2020-08" db="EMBL/GenBank/DDBJ databases">
        <title>Genomic Encyclopedia of Type Strains, Phase IV (KMG-IV): sequencing the most valuable type-strain genomes for metagenomic binning, comparative biology and taxonomic classification.</title>
        <authorList>
            <person name="Goeker M."/>
        </authorList>
    </citation>
    <scope>NUCLEOTIDE SEQUENCE [LARGE SCALE GENOMIC DNA]</scope>
    <source>
        <strain evidence="6 7">DSM 24696</strain>
    </source>
</reference>
<dbReference type="SUPFAM" id="SSF74942">
    <property type="entry name" value="YhbC-like, C-terminal domain"/>
    <property type="match status" value="1"/>
</dbReference>
<evidence type="ECO:0000259" key="5">
    <source>
        <dbReference type="Pfam" id="PF17384"/>
    </source>
</evidence>
<dbReference type="NCBIfam" id="NF000928">
    <property type="entry name" value="PRK00092.1-2"/>
    <property type="match status" value="1"/>
</dbReference>
<dbReference type="Pfam" id="PF17384">
    <property type="entry name" value="DUF150_C"/>
    <property type="match status" value="1"/>
</dbReference>
<dbReference type="GO" id="GO:0000028">
    <property type="term" value="P:ribosomal small subunit assembly"/>
    <property type="evidence" value="ECO:0007669"/>
    <property type="project" value="TreeGrafter"/>
</dbReference>
<dbReference type="InterPro" id="IPR035956">
    <property type="entry name" value="RimP_N_sf"/>
</dbReference>
<evidence type="ECO:0000259" key="4">
    <source>
        <dbReference type="Pfam" id="PF02576"/>
    </source>
</evidence>
<accession>A0A840QJ27</accession>
<dbReference type="SUPFAM" id="SSF75420">
    <property type="entry name" value="YhbC-like, N-terminal domain"/>
    <property type="match status" value="1"/>
</dbReference>
<evidence type="ECO:0000256" key="1">
    <source>
        <dbReference type="ARBA" id="ARBA00022490"/>
    </source>
</evidence>
<comment type="similarity">
    <text evidence="3">Belongs to the RimP family.</text>
</comment>
<dbReference type="RefSeq" id="WP_184662518.1">
    <property type="nucleotide sequence ID" value="NZ_JACHHB010000001.1"/>
</dbReference>
<evidence type="ECO:0000256" key="2">
    <source>
        <dbReference type="ARBA" id="ARBA00022517"/>
    </source>
</evidence>
<dbReference type="AlphaFoldDB" id="A0A840QJ27"/>
<protein>
    <recommendedName>
        <fullName evidence="3">Ribosome maturation factor RimP</fullName>
    </recommendedName>
</protein>
<keyword evidence="2 3" id="KW-0690">Ribosome biogenesis</keyword>
<evidence type="ECO:0000313" key="6">
    <source>
        <dbReference type="EMBL" id="MBB5172038.1"/>
    </source>
</evidence>
<comment type="subcellular location">
    <subcellularLocation>
        <location evidence="3">Cytoplasm</location>
    </subcellularLocation>
</comment>
<organism evidence="6 7">
    <name type="scientific">Texcoconibacillus texcoconensis</name>
    <dbReference type="NCBI Taxonomy" id="1095777"/>
    <lineage>
        <taxon>Bacteria</taxon>
        <taxon>Bacillati</taxon>
        <taxon>Bacillota</taxon>
        <taxon>Bacilli</taxon>
        <taxon>Bacillales</taxon>
        <taxon>Bacillaceae</taxon>
        <taxon>Texcoconibacillus</taxon>
    </lineage>
</organism>
<dbReference type="InterPro" id="IPR028998">
    <property type="entry name" value="RimP_C"/>
</dbReference>
<dbReference type="CDD" id="cd01734">
    <property type="entry name" value="YlxS_C"/>
    <property type="match status" value="1"/>
</dbReference>
<proteinExistence type="inferred from homology"/>
<evidence type="ECO:0000313" key="7">
    <source>
        <dbReference type="Proteomes" id="UP000551878"/>
    </source>
</evidence>
<dbReference type="GO" id="GO:0005829">
    <property type="term" value="C:cytosol"/>
    <property type="evidence" value="ECO:0007669"/>
    <property type="project" value="TreeGrafter"/>
</dbReference>
<dbReference type="Proteomes" id="UP000551878">
    <property type="component" value="Unassembled WGS sequence"/>
</dbReference>
<sequence length="156" mass="17511">MGKNITALVEEIAQPIVEDMGMEIVEVKYQKEGKNWFLRVYIDREGGVDLDDCTAVSERLSEELDKKDPIEGAYFLEVSSPGAERPLKKETDVEKAVGKNVYITTYAPVEGEKVFEGTLNSFDGTTLTVEMKQKQRVKQVEIPYDQVASARLAVVF</sequence>
<evidence type="ECO:0000256" key="3">
    <source>
        <dbReference type="HAMAP-Rule" id="MF_01077"/>
    </source>
</evidence>
<gene>
    <name evidence="3" type="primary">rimP</name>
    <name evidence="6" type="ORF">HNQ41_000178</name>
</gene>
<feature type="domain" description="Ribosome maturation factor RimP N-terminal" evidence="4">
    <location>
        <begin position="12"/>
        <end position="84"/>
    </location>
</feature>
<keyword evidence="7" id="KW-1185">Reference proteome</keyword>
<dbReference type="InterPro" id="IPR003728">
    <property type="entry name" value="Ribosome_maturation_RimP"/>
</dbReference>
<dbReference type="GO" id="GO:0006412">
    <property type="term" value="P:translation"/>
    <property type="evidence" value="ECO:0007669"/>
    <property type="project" value="TreeGrafter"/>
</dbReference>
<dbReference type="FunFam" id="3.30.300.70:FF:000001">
    <property type="entry name" value="Ribosome maturation factor RimP"/>
    <property type="match status" value="1"/>
</dbReference>
<dbReference type="Gene3D" id="3.30.300.70">
    <property type="entry name" value="RimP-like superfamily, N-terminal"/>
    <property type="match status" value="1"/>
</dbReference>
<comment type="function">
    <text evidence="3">Required for maturation of 30S ribosomal subunits.</text>
</comment>
<keyword evidence="1 3" id="KW-0963">Cytoplasm</keyword>
<dbReference type="PANTHER" id="PTHR33867">
    <property type="entry name" value="RIBOSOME MATURATION FACTOR RIMP"/>
    <property type="match status" value="1"/>
</dbReference>
<dbReference type="Pfam" id="PF02576">
    <property type="entry name" value="RimP_N"/>
    <property type="match status" value="1"/>
</dbReference>
<dbReference type="InterPro" id="IPR028989">
    <property type="entry name" value="RimP_N"/>
</dbReference>
<dbReference type="InterPro" id="IPR036847">
    <property type="entry name" value="RimP_C_sf"/>
</dbReference>
<dbReference type="Gene3D" id="2.30.30.180">
    <property type="entry name" value="Ribosome maturation factor RimP, C-terminal domain"/>
    <property type="match status" value="1"/>
</dbReference>
<dbReference type="EMBL" id="JACHHB010000001">
    <property type="protein sequence ID" value="MBB5172038.1"/>
    <property type="molecule type" value="Genomic_DNA"/>
</dbReference>
<dbReference type="PANTHER" id="PTHR33867:SF1">
    <property type="entry name" value="RIBOSOME MATURATION FACTOR RIMP"/>
    <property type="match status" value="1"/>
</dbReference>